<feature type="transmembrane region" description="Helical" evidence="1">
    <location>
        <begin position="37"/>
        <end position="56"/>
    </location>
</feature>
<dbReference type="STRING" id="1217970.SAMN05444002_3837"/>
<name>A0A1N6IFZ5_9RHOB</name>
<keyword evidence="1" id="KW-1133">Transmembrane helix</keyword>
<reference evidence="3" key="1">
    <citation type="submission" date="2016-11" db="EMBL/GenBank/DDBJ databases">
        <authorList>
            <person name="Varghese N."/>
            <person name="Submissions S."/>
        </authorList>
    </citation>
    <scope>NUCLEOTIDE SEQUENCE [LARGE SCALE GENOMIC DNA]</scope>
    <source>
        <strain evidence="3">DSM 29440</strain>
    </source>
</reference>
<accession>A0A1N6IFZ5</accession>
<protein>
    <submittedName>
        <fullName evidence="2">Uncharacterized protein</fullName>
    </submittedName>
</protein>
<evidence type="ECO:0000313" key="3">
    <source>
        <dbReference type="Proteomes" id="UP000184932"/>
    </source>
</evidence>
<dbReference type="EMBL" id="FSRL01000002">
    <property type="protein sequence ID" value="SIO30938.1"/>
    <property type="molecule type" value="Genomic_DNA"/>
</dbReference>
<organism evidence="2 3">
    <name type="scientific">Vannielia litorea</name>
    <dbReference type="NCBI Taxonomy" id="1217970"/>
    <lineage>
        <taxon>Bacteria</taxon>
        <taxon>Pseudomonadati</taxon>
        <taxon>Pseudomonadota</taxon>
        <taxon>Alphaproteobacteria</taxon>
        <taxon>Rhodobacterales</taxon>
        <taxon>Paracoccaceae</taxon>
        <taxon>Vannielia</taxon>
    </lineage>
</organism>
<feature type="transmembrane region" description="Helical" evidence="1">
    <location>
        <begin position="12"/>
        <end position="31"/>
    </location>
</feature>
<evidence type="ECO:0000256" key="1">
    <source>
        <dbReference type="SAM" id="Phobius"/>
    </source>
</evidence>
<keyword evidence="3" id="KW-1185">Reference proteome</keyword>
<gene>
    <name evidence="2" type="ORF">SAMN05444002_3837</name>
</gene>
<sequence>MSAVRTSLFHLYQLVAIYLPGAAVIPVSILMLMVGPIPAVIAFLTLTGIVVVGFVFRSRVGLKLGLAPDSE</sequence>
<evidence type="ECO:0000313" key="2">
    <source>
        <dbReference type="EMBL" id="SIO30938.1"/>
    </source>
</evidence>
<dbReference type="RefSeq" id="WP_074257989.1">
    <property type="nucleotide sequence ID" value="NZ_FSRL01000002.1"/>
</dbReference>
<keyword evidence="1" id="KW-0812">Transmembrane</keyword>
<keyword evidence="1" id="KW-0472">Membrane</keyword>
<dbReference type="AlphaFoldDB" id="A0A1N6IFZ5"/>
<proteinExistence type="predicted"/>
<dbReference type="Proteomes" id="UP000184932">
    <property type="component" value="Unassembled WGS sequence"/>
</dbReference>